<keyword evidence="3" id="KW-0808">Transferase</keyword>
<dbReference type="Proteomes" id="UP000609530">
    <property type="component" value="Unassembled WGS sequence"/>
</dbReference>
<dbReference type="Gene3D" id="3.90.550.10">
    <property type="entry name" value="Spore Coat Polysaccharide Biosynthesis Protein SpsA, Chain A"/>
    <property type="match status" value="3"/>
</dbReference>
<name>A0ABS6Q8M3_9PSED</name>
<evidence type="ECO:0000259" key="2">
    <source>
        <dbReference type="Pfam" id="PF00535"/>
    </source>
</evidence>
<keyword evidence="1" id="KW-0997">Cell inner membrane</keyword>
<dbReference type="GO" id="GO:0016757">
    <property type="term" value="F:glycosyltransferase activity"/>
    <property type="evidence" value="ECO:0007669"/>
    <property type="project" value="UniProtKB-KW"/>
</dbReference>
<dbReference type="InterPro" id="IPR029044">
    <property type="entry name" value="Nucleotide-diphossugar_trans"/>
</dbReference>
<keyword evidence="1" id="KW-0472">Membrane</keyword>
<keyword evidence="3" id="KW-0328">Glycosyltransferase</keyword>
<dbReference type="RefSeq" id="WP_186679665.1">
    <property type="nucleotide sequence ID" value="NZ_JABWRZ020000001.1"/>
</dbReference>
<keyword evidence="1" id="KW-1003">Cell membrane</keyword>
<dbReference type="Gene3D" id="3.40.50.2000">
    <property type="entry name" value="Glycogen Phosphorylase B"/>
    <property type="match status" value="1"/>
</dbReference>
<sequence>MNEKPLVSIVIPAYSPRFFAMALHSALGQTYEALEVLVCDDSEGEEIEAIVNAVEGESRVCVRYVRNSRRLGFVANLVQAVGLARGALVKVLCDDDRLFPQCVTHQVKALLEHDEVGLVLSQRVLCDENNFILPMRIANARFANVDSLFKGEDMLAMLDGRPVNFLGNFSAALMRREQALEWLQALTSDGLSFVALLDLALFACLMRRGNMVMLSEPGLIERLHPQRLSKQEALVQAAPQEWRWMMQMLAARSGEAAPASGWVRYVPLTEAQQQPRQWQELCVARIISNWQTRLGGRVGSECESYAELYQQWLAARRFSDVQRGLLPQAIAAWPRQPRIVPVVLDTQGDAQALGRTLDSLAGQLYPAHACVVLADTRPASPIPLVQQPLQSDWPEQLNQLLASLHDADWIYLLRAGDRLAESAILLLAERAAVFPNLACAYSDEGAWLDDQPGEPVFKPDFNLDLLRSYPYVGRTLAFAREAILDLGGFDAGFAELAPHDLLWRLVETRGLQVVEHIAEIQVQSEFSFANWLSLPEVIAQSEPVLAAHLQRLGVAHRIRHDDLSLLNRVDYLHADTPQVSILVPVGDDLASLQACVEGLIERTAYGRYEVLLVAGPSVAADVDNWLQAMSELGAGMLRVVRALGGSRSQLLDAAAAQACGDYLLLLDASVQVFDGHWLGEMLQHAQRPEVAVVGAKLVDAQGRVVEAGRVLGVASVAGPAFAGEDAQSRGYLQRLQVVQDWSAVGGDCLMVRKAVFAELGGLGAQPLSQGMAELDLCLRAGARGYLVVGTPYAVLLKREATASSDGLGQDALLEQQQVFCERWLSKVVRDPAYNPNLGLASGDFSLEPSLRGSWSPLCARALPSVLGLPINDSAVGHYRVEQPFKQLEAAGRVVGRVVYESPTVVQLARMDPDVIILQLRHNDDSVRDIERIARFSNARRIFEIDDYVLSAPKKNTHARNKPADIEQHLRRGISLCDRVVVTTQALANALADMHDDIRVVPNMLAPHLWTNLPVSRRGTSSKPRVGWGGGTSHSGDLEIIAEVVRELANEVEWVFFGMCPEALKPYIHEYHPGVPLARYPAKLASLNLDLALAPLEFHIFNDCKSNLRLLEYGACGYPTICTDTEAYRGYLPCTRVYSNSTEEWLQAIRSHLADPAASYRMGDELREAVMRDFVLRDDNLRHWEWGWLAD</sequence>
<gene>
    <name evidence="3" type="ORF">HU760_008005</name>
</gene>
<protein>
    <submittedName>
        <fullName evidence="3">Glycosyltransferase</fullName>
        <ecNumber evidence="3">2.4.-.-</ecNumber>
    </submittedName>
</protein>
<organism evidence="3 4">
    <name type="scientific">Pseudomonas oryzicola</name>
    <dbReference type="NCBI Taxonomy" id="485876"/>
    <lineage>
        <taxon>Bacteria</taxon>
        <taxon>Pseudomonadati</taxon>
        <taxon>Pseudomonadota</taxon>
        <taxon>Gammaproteobacteria</taxon>
        <taxon>Pseudomonadales</taxon>
        <taxon>Pseudomonadaceae</taxon>
        <taxon>Pseudomonas</taxon>
    </lineage>
</organism>
<proteinExistence type="predicted"/>
<accession>A0ABS6Q8M3</accession>
<reference evidence="3 4" key="1">
    <citation type="journal article" date="2020" name="Microorganisms">
        <title>Reliable Identification of Environmental Pseudomonas Isolates Using the rpoD Gene.</title>
        <authorList>
            <consortium name="The Broad Institute Genome Sequencing Platform"/>
            <person name="Girard L."/>
            <person name="Lood C."/>
            <person name="Rokni-Zadeh H."/>
            <person name="van Noort V."/>
            <person name="Lavigne R."/>
            <person name="De Mot R."/>
        </authorList>
    </citation>
    <scope>NUCLEOTIDE SEQUENCE [LARGE SCALE GENOMIC DNA]</scope>
    <source>
        <strain evidence="3 4">RD9SR1</strain>
    </source>
</reference>
<keyword evidence="4" id="KW-1185">Reference proteome</keyword>
<dbReference type="PANTHER" id="PTHR43685:SF2">
    <property type="entry name" value="GLYCOSYLTRANSFERASE 2-LIKE DOMAIN-CONTAINING PROTEIN"/>
    <property type="match status" value="1"/>
</dbReference>
<evidence type="ECO:0000313" key="4">
    <source>
        <dbReference type="Proteomes" id="UP000609530"/>
    </source>
</evidence>
<dbReference type="Pfam" id="PF13641">
    <property type="entry name" value="Glyco_tranf_2_3"/>
    <property type="match status" value="1"/>
</dbReference>
<dbReference type="Pfam" id="PF00535">
    <property type="entry name" value="Glycos_transf_2"/>
    <property type="match status" value="1"/>
</dbReference>
<dbReference type="EC" id="2.4.-.-" evidence="3"/>
<evidence type="ECO:0000313" key="3">
    <source>
        <dbReference type="EMBL" id="MBV4490537.1"/>
    </source>
</evidence>
<evidence type="ECO:0000256" key="1">
    <source>
        <dbReference type="ARBA" id="ARBA00022519"/>
    </source>
</evidence>
<dbReference type="CDD" id="cd00761">
    <property type="entry name" value="Glyco_tranf_GTA_type"/>
    <property type="match status" value="1"/>
</dbReference>
<comment type="caution">
    <text evidence="3">The sequence shown here is derived from an EMBL/GenBank/DDBJ whole genome shotgun (WGS) entry which is preliminary data.</text>
</comment>
<dbReference type="EMBL" id="JABWRZ020000001">
    <property type="protein sequence ID" value="MBV4490537.1"/>
    <property type="molecule type" value="Genomic_DNA"/>
</dbReference>
<dbReference type="InterPro" id="IPR001173">
    <property type="entry name" value="Glyco_trans_2-like"/>
</dbReference>
<dbReference type="PANTHER" id="PTHR43685">
    <property type="entry name" value="GLYCOSYLTRANSFERASE"/>
    <property type="match status" value="1"/>
</dbReference>
<dbReference type="SUPFAM" id="SSF53756">
    <property type="entry name" value="UDP-Glycosyltransferase/glycogen phosphorylase"/>
    <property type="match status" value="1"/>
</dbReference>
<dbReference type="InterPro" id="IPR050834">
    <property type="entry name" value="Glycosyltransf_2"/>
</dbReference>
<dbReference type="SUPFAM" id="SSF53448">
    <property type="entry name" value="Nucleotide-diphospho-sugar transferases"/>
    <property type="match status" value="3"/>
</dbReference>
<feature type="domain" description="Glycosyltransferase 2-like" evidence="2">
    <location>
        <begin position="8"/>
        <end position="137"/>
    </location>
</feature>